<comment type="subcellular location">
    <subcellularLocation>
        <location evidence="1">Cell outer membrane</location>
        <topology evidence="1">Multi-pass membrane protein</topology>
    </subcellularLocation>
</comment>
<reference evidence="8" key="1">
    <citation type="journal article" date="2014" name="Front. Microbiol.">
        <title>High frequency of phylogenetically diverse reductive dehalogenase-homologous genes in deep subseafloor sedimentary metagenomes.</title>
        <authorList>
            <person name="Kawai M."/>
            <person name="Futagami T."/>
            <person name="Toyoda A."/>
            <person name="Takaki Y."/>
            <person name="Nishi S."/>
            <person name="Hori S."/>
            <person name="Arai W."/>
            <person name="Tsubouchi T."/>
            <person name="Morono Y."/>
            <person name="Uchiyama I."/>
            <person name="Ito T."/>
            <person name="Fujiyama A."/>
            <person name="Inagaki F."/>
            <person name="Takami H."/>
        </authorList>
    </citation>
    <scope>NUCLEOTIDE SEQUENCE</scope>
    <source>
        <strain evidence="8">Expedition CK06-06</strain>
    </source>
</reference>
<dbReference type="GO" id="GO:0009279">
    <property type="term" value="C:cell outer membrane"/>
    <property type="evidence" value="ECO:0007669"/>
    <property type="project" value="UniProtKB-SubCell"/>
</dbReference>
<keyword evidence="6" id="KW-0998">Cell outer membrane</keyword>
<evidence type="ECO:0000259" key="7">
    <source>
        <dbReference type="Pfam" id="PF00593"/>
    </source>
</evidence>
<protein>
    <recommendedName>
        <fullName evidence="7">TonB-dependent receptor-like beta-barrel domain-containing protein</fullName>
    </recommendedName>
</protein>
<gene>
    <name evidence="8" type="ORF">S12H4_12891</name>
</gene>
<feature type="non-terminal residue" evidence="8">
    <location>
        <position position="505"/>
    </location>
</feature>
<keyword evidence="5" id="KW-0472">Membrane</keyword>
<comment type="caution">
    <text evidence="8">The sequence shown here is derived from an EMBL/GenBank/DDBJ whole genome shotgun (WGS) entry which is preliminary data.</text>
</comment>
<dbReference type="EMBL" id="BARW01006149">
    <property type="protein sequence ID" value="GAI86659.1"/>
    <property type="molecule type" value="Genomic_DNA"/>
</dbReference>
<evidence type="ECO:0000256" key="5">
    <source>
        <dbReference type="ARBA" id="ARBA00023136"/>
    </source>
</evidence>
<dbReference type="AlphaFoldDB" id="X1U2Y4"/>
<evidence type="ECO:0000256" key="6">
    <source>
        <dbReference type="ARBA" id="ARBA00023237"/>
    </source>
</evidence>
<evidence type="ECO:0000256" key="3">
    <source>
        <dbReference type="ARBA" id="ARBA00022692"/>
    </source>
</evidence>
<dbReference type="InterPro" id="IPR000531">
    <property type="entry name" value="Beta-barrel_TonB"/>
</dbReference>
<keyword evidence="3" id="KW-0812">Transmembrane</keyword>
<proteinExistence type="predicted"/>
<sequence>DDAGIRLQHYWNPGTNGGENIYWMLYRGALNEEIRDRVLGMASLRYNFTDKLSLQVRTSFDKLNDSWTYREYHNTFTIADFGDLSLDNRNSMEFNGDFMLNYNNTWADGLISLDISGGGNMLITGSQTVNTQTNRLLKPNLFVITNTSRISSSQGGSEKQINSLYGFATLGFKNSLFLHVTGRNDWSSTLPKDSWSYFYPSVGLNWIITEMLETNPGILTFAKVRASYAEVGNDTDPYKLDKTYSFGAGGQLGHAWRGGTLPNENLKPENTKSTELGFDVRFLNNRLGLDFTWYKSNTFNQLLSVPLPQASGYTARFINAGNVQNKGMEIILNATPVQIGDFSWDISINYAQNENRVIELTPELKEYTTRSRNWATTIKVVEGGLYNEIFARDILTNDAGRVLINALGLPETAPGQTISQGNMDPDWLGGMSNVFNYKGINLSILIDARMGGVLYSHTEANLTFDGYSEQTLHGREGFVVDGVLVSDGSENNIETTAEAYWHSLG</sequence>
<keyword evidence="4" id="KW-0798">TonB box</keyword>
<evidence type="ECO:0000256" key="1">
    <source>
        <dbReference type="ARBA" id="ARBA00004571"/>
    </source>
</evidence>
<feature type="domain" description="TonB-dependent receptor-like beta-barrel" evidence="7">
    <location>
        <begin position="16"/>
        <end position="353"/>
    </location>
</feature>
<evidence type="ECO:0000256" key="4">
    <source>
        <dbReference type="ARBA" id="ARBA00023077"/>
    </source>
</evidence>
<dbReference type="InterPro" id="IPR039426">
    <property type="entry name" value="TonB-dep_rcpt-like"/>
</dbReference>
<dbReference type="Gene3D" id="2.40.170.20">
    <property type="entry name" value="TonB-dependent receptor, beta-barrel domain"/>
    <property type="match status" value="1"/>
</dbReference>
<keyword evidence="2" id="KW-0813">Transport</keyword>
<evidence type="ECO:0000256" key="2">
    <source>
        <dbReference type="ARBA" id="ARBA00022448"/>
    </source>
</evidence>
<evidence type="ECO:0000313" key="8">
    <source>
        <dbReference type="EMBL" id="GAI86659.1"/>
    </source>
</evidence>
<organism evidence="8">
    <name type="scientific">marine sediment metagenome</name>
    <dbReference type="NCBI Taxonomy" id="412755"/>
    <lineage>
        <taxon>unclassified sequences</taxon>
        <taxon>metagenomes</taxon>
        <taxon>ecological metagenomes</taxon>
    </lineage>
</organism>
<dbReference type="SUPFAM" id="SSF56935">
    <property type="entry name" value="Porins"/>
    <property type="match status" value="1"/>
</dbReference>
<accession>X1U2Y4</accession>
<name>X1U2Y4_9ZZZZ</name>
<dbReference type="Pfam" id="PF00593">
    <property type="entry name" value="TonB_dep_Rec_b-barrel"/>
    <property type="match status" value="1"/>
</dbReference>
<dbReference type="InterPro" id="IPR036942">
    <property type="entry name" value="Beta-barrel_TonB_sf"/>
</dbReference>
<feature type="non-terminal residue" evidence="8">
    <location>
        <position position="1"/>
    </location>
</feature>
<dbReference type="PROSITE" id="PS52016">
    <property type="entry name" value="TONB_DEPENDENT_REC_3"/>
    <property type="match status" value="1"/>
</dbReference>